<name>A0A3B0P1T8_9BACT</name>
<evidence type="ECO:0000313" key="4">
    <source>
        <dbReference type="EMBL" id="SYV90599.1"/>
    </source>
</evidence>
<protein>
    <submittedName>
        <fullName evidence="4">Adenine specific DNA methylase Mod</fullName>
    </submittedName>
</protein>
<dbReference type="InterPro" id="IPR029063">
    <property type="entry name" value="SAM-dependent_MTases_sf"/>
</dbReference>
<dbReference type="GO" id="GO:0032259">
    <property type="term" value="P:methylation"/>
    <property type="evidence" value="ECO:0007669"/>
    <property type="project" value="UniProtKB-KW"/>
</dbReference>
<organism evidence="4 5">
    <name type="scientific">Metamycoplasma alkalescens</name>
    <dbReference type="NCBI Taxonomy" id="45363"/>
    <lineage>
        <taxon>Bacteria</taxon>
        <taxon>Bacillati</taxon>
        <taxon>Mycoplasmatota</taxon>
        <taxon>Mycoplasmoidales</taxon>
        <taxon>Metamycoplasmataceae</taxon>
        <taxon>Metamycoplasma</taxon>
    </lineage>
</organism>
<proteinExistence type="predicted"/>
<evidence type="ECO:0000256" key="1">
    <source>
        <dbReference type="ARBA" id="ARBA00022603"/>
    </source>
</evidence>
<dbReference type="Pfam" id="PF01555">
    <property type="entry name" value="N6_N4_Mtase"/>
    <property type="match status" value="1"/>
</dbReference>
<dbReference type="Proteomes" id="UP000259864">
    <property type="component" value="Chromosome 1"/>
</dbReference>
<dbReference type="GO" id="GO:0003677">
    <property type="term" value="F:DNA binding"/>
    <property type="evidence" value="ECO:0007669"/>
    <property type="project" value="InterPro"/>
</dbReference>
<evidence type="ECO:0000259" key="3">
    <source>
        <dbReference type="Pfam" id="PF01555"/>
    </source>
</evidence>
<feature type="non-terminal residue" evidence="4">
    <location>
        <position position="129"/>
    </location>
</feature>
<reference evidence="5" key="1">
    <citation type="submission" date="2018-06" db="EMBL/GenBank/DDBJ databases">
        <authorList>
            <consortium name="Pathogen Informatics"/>
        </authorList>
    </citation>
    <scope>NUCLEOTIDE SEQUENCE [LARGE SCALE GENOMIC DNA]</scope>
    <source>
        <strain evidence="5">NCTC10135</strain>
    </source>
</reference>
<keyword evidence="1 4" id="KW-0489">Methyltransferase</keyword>
<dbReference type="Gene3D" id="3.40.50.150">
    <property type="entry name" value="Vaccinia Virus protein VP39"/>
    <property type="match status" value="1"/>
</dbReference>
<gene>
    <name evidence="4" type="ORF">NCTC10135_01123</name>
</gene>
<dbReference type="InterPro" id="IPR001091">
    <property type="entry name" value="RM_Methyltransferase"/>
</dbReference>
<dbReference type="InterPro" id="IPR002941">
    <property type="entry name" value="DNA_methylase_N4/N6"/>
</dbReference>
<evidence type="ECO:0000313" key="5">
    <source>
        <dbReference type="Proteomes" id="UP000259864"/>
    </source>
</evidence>
<accession>A0A3B0P1T8</accession>
<dbReference type="EMBL" id="LS991949">
    <property type="protein sequence ID" value="SYV90599.1"/>
    <property type="molecule type" value="Genomic_DNA"/>
</dbReference>
<evidence type="ECO:0000256" key="2">
    <source>
        <dbReference type="ARBA" id="ARBA00022679"/>
    </source>
</evidence>
<dbReference type="GO" id="GO:0008170">
    <property type="term" value="F:N-methyltransferase activity"/>
    <property type="evidence" value="ECO:0007669"/>
    <property type="project" value="InterPro"/>
</dbReference>
<keyword evidence="2" id="KW-0808">Transferase</keyword>
<dbReference type="SUPFAM" id="SSF53335">
    <property type="entry name" value="S-adenosyl-L-methionine-dependent methyltransferases"/>
    <property type="match status" value="1"/>
</dbReference>
<dbReference type="PRINTS" id="PR00508">
    <property type="entry name" value="S21N4MTFRASE"/>
</dbReference>
<dbReference type="AlphaFoldDB" id="A0A3B0P1T8"/>
<feature type="domain" description="DNA methylase N-4/N-6" evidence="3">
    <location>
        <begin position="6"/>
        <end position="57"/>
    </location>
</feature>
<dbReference type="KEGG" id="mala:NCTC10135_01123"/>
<sequence>MHKTCAYNAMFPIRVADFFIKKYTNKKDIVLDPFSGRGTTLLQARILNRISYASDLNPLSYVLSKSKEKNLDLEKIINRVNELKKKYYLVNDKEKYLKKINNLETMQIYYSDYNLKQISFLKEKIGKKW</sequence>